<dbReference type="SUPFAM" id="SSF49785">
    <property type="entry name" value="Galactose-binding domain-like"/>
    <property type="match status" value="1"/>
</dbReference>
<dbReference type="Pfam" id="PF00703">
    <property type="entry name" value="Glyco_hydro_2"/>
    <property type="match status" value="1"/>
</dbReference>
<dbReference type="Pfam" id="PF02837">
    <property type="entry name" value="Glyco_hydro_2_N"/>
    <property type="match status" value="1"/>
</dbReference>
<dbReference type="SUPFAM" id="SSF49303">
    <property type="entry name" value="beta-Galactosidase/glucuronidase domain"/>
    <property type="match status" value="1"/>
</dbReference>
<feature type="domain" description="Glycoside hydrolase family 2 immunoglobulin-like beta-sandwich" evidence="4">
    <location>
        <begin position="204"/>
        <end position="305"/>
    </location>
</feature>
<dbReference type="Gene3D" id="2.60.40.10">
    <property type="entry name" value="Immunoglobulins"/>
    <property type="match status" value="1"/>
</dbReference>
<gene>
    <name evidence="6" type="primary">lacZ</name>
    <name evidence="6" type="ORF">MFFC18_33060</name>
</gene>
<organism evidence="6 7">
    <name type="scientific">Mariniblastus fucicola</name>
    <dbReference type="NCBI Taxonomy" id="980251"/>
    <lineage>
        <taxon>Bacteria</taxon>
        <taxon>Pseudomonadati</taxon>
        <taxon>Planctomycetota</taxon>
        <taxon>Planctomycetia</taxon>
        <taxon>Pirellulales</taxon>
        <taxon>Pirellulaceae</taxon>
        <taxon>Mariniblastus</taxon>
    </lineage>
</organism>
<protein>
    <submittedName>
        <fullName evidence="6">Beta-galactosidase</fullName>
        <ecNumber evidence="6">3.2.1.23</ecNumber>
    </submittedName>
</protein>
<dbReference type="OrthoDB" id="9814867at2"/>
<reference evidence="6 7" key="1">
    <citation type="submission" date="2019-08" db="EMBL/GenBank/DDBJ databases">
        <title>Deep-cultivation of Planctomycetes and their phenomic and genomic characterization uncovers novel biology.</title>
        <authorList>
            <person name="Wiegand S."/>
            <person name="Jogler M."/>
            <person name="Boedeker C."/>
            <person name="Pinto D."/>
            <person name="Vollmers J."/>
            <person name="Rivas-Marin E."/>
            <person name="Kohn T."/>
            <person name="Peeters S.H."/>
            <person name="Heuer A."/>
            <person name="Rast P."/>
            <person name="Oberbeckmann S."/>
            <person name="Bunk B."/>
            <person name="Jeske O."/>
            <person name="Meyerdierks A."/>
            <person name="Storesund J.E."/>
            <person name="Kallscheuer N."/>
            <person name="Luecker S."/>
            <person name="Lage O.M."/>
            <person name="Pohl T."/>
            <person name="Merkel B.J."/>
            <person name="Hornburger P."/>
            <person name="Mueller R.-W."/>
            <person name="Bruemmer F."/>
            <person name="Labrenz M."/>
            <person name="Spormann A.M."/>
            <person name="Op den Camp H."/>
            <person name="Overmann J."/>
            <person name="Amann R."/>
            <person name="Jetten M.S.M."/>
            <person name="Mascher T."/>
            <person name="Medema M.H."/>
            <person name="Devos D.P."/>
            <person name="Kaster A.-K."/>
            <person name="Ovreas L."/>
            <person name="Rohde M."/>
            <person name="Galperin M.Y."/>
            <person name="Jogler C."/>
        </authorList>
    </citation>
    <scope>NUCLEOTIDE SEQUENCE [LARGE SCALE GENOMIC DNA]</scope>
    <source>
        <strain evidence="6 7">FC18</strain>
    </source>
</reference>
<evidence type="ECO:0000256" key="2">
    <source>
        <dbReference type="ARBA" id="ARBA00022801"/>
    </source>
</evidence>
<dbReference type="EMBL" id="CP042912">
    <property type="protein sequence ID" value="QEG23408.1"/>
    <property type="molecule type" value="Genomic_DNA"/>
</dbReference>
<dbReference type="AlphaFoldDB" id="A0A5B9PAL0"/>
<dbReference type="PANTHER" id="PTHR42732:SF1">
    <property type="entry name" value="BETA-MANNOSIDASE"/>
    <property type="match status" value="1"/>
</dbReference>
<keyword evidence="2 6" id="KW-0378">Hydrolase</keyword>
<evidence type="ECO:0000256" key="1">
    <source>
        <dbReference type="ARBA" id="ARBA00007401"/>
    </source>
</evidence>
<name>A0A5B9PAL0_9BACT</name>
<dbReference type="GO" id="GO:0004565">
    <property type="term" value="F:beta-galactosidase activity"/>
    <property type="evidence" value="ECO:0007669"/>
    <property type="project" value="UniProtKB-EC"/>
</dbReference>
<dbReference type="InterPro" id="IPR006102">
    <property type="entry name" value="Ig-like_GH2"/>
</dbReference>
<dbReference type="PANTHER" id="PTHR42732">
    <property type="entry name" value="BETA-GALACTOSIDASE"/>
    <property type="match status" value="1"/>
</dbReference>
<proteinExistence type="inferred from homology"/>
<dbReference type="InterPro" id="IPR006104">
    <property type="entry name" value="Glyco_hydro_2_N"/>
</dbReference>
<dbReference type="KEGG" id="mff:MFFC18_33060"/>
<keyword evidence="7" id="KW-1185">Reference proteome</keyword>
<evidence type="ECO:0000313" key="7">
    <source>
        <dbReference type="Proteomes" id="UP000322214"/>
    </source>
</evidence>
<sequence>MKSRIVELVLAVIALSWLPLILAASEPVDPIDLAGRWSVKLDPDDRGEQEQWFDGFTGTEIELPGICTEAGLGKPLDAEIVRLPKAYQHLHQRRSYLGAAWYQREFELPETFTDRDATLTLERVLWESKVWVNGVCLGTQSSLSTAHQFSAANVLRAGKNQIVVRVDNREQVPMGTLSHAYTEETQTIWNGLIGKIQLSAKPSVSIERLSVTPTPVGNAIRVSVEVDNRTGETVSLPLSVKVRSTQSSKSETQIDLSREIPAGRQTVNVEVPAKDLQLWSEFSPHLYEVVCELDAQQVAVTTGFRKLAVEDSQILINGRRSFMRGTLDCCIFPKTGYPPTDVESWTRQFKVAKSYGLNHVRFHSWCPPEAAFAAADRLGIYLQVELPCWTNQMGQDPQVNRFFQTEGERIFHSYSHHPSFMFFSLGNELKGDFKLMDQMLSGFRTKAEHILMTSTSFSFSRRGRVPGPQDQFFVSQRTESGWVRGQGFFNQNAPETVGDFNAGVSPVSQPLISHEIGQYSVFPNLEEIGKYDGNLRPLALEAIQANLESQGRVSDAKLATHNSGKLALTLYKEEIERAIRTPGQDGFQLLSLQDFSGQGTATVGILDAFWDSKGLVEPETFRDFCSVSVPLLRLEKRSFTASETLRAKVQVGHFGAKPMQDTDWMCIIKRQDETLFQKQWSGVDIAIGNAIDIGQIEFALGKITRPSQLEISVLCPERDLENRWSVWVYPGERERVQEVKVFNQLGSEMLQALERGESVLLLPQRESIRHPIDGRFVPVFWSPLHFPKQSPTHGTIIKNDHPVFDRFPTDSHTNWQWWELLSESTSVDMTEVAQGRSLPIMRFIDKFNRNALPAILWEAKIGRGKLFVCTLDIEKDLDRRPVAAALRNAIHNYMNGDAFDPADEITKSQLEVLFK</sequence>
<comment type="similarity">
    <text evidence="1">Belongs to the glycosyl hydrolase 2 family.</text>
</comment>
<dbReference type="STRING" id="980251.GCA_001642875_02768"/>
<dbReference type="InterPro" id="IPR036156">
    <property type="entry name" value="Beta-gal/glucu_dom_sf"/>
</dbReference>
<dbReference type="InterPro" id="IPR051913">
    <property type="entry name" value="GH2_Domain-Containing"/>
</dbReference>
<dbReference type="Proteomes" id="UP000322214">
    <property type="component" value="Chromosome"/>
</dbReference>
<feature type="domain" description="Glycosyl hydrolases family 2 sugar binding" evidence="5">
    <location>
        <begin position="33"/>
        <end position="167"/>
    </location>
</feature>
<dbReference type="GO" id="GO:0005975">
    <property type="term" value="P:carbohydrate metabolic process"/>
    <property type="evidence" value="ECO:0007669"/>
    <property type="project" value="InterPro"/>
</dbReference>
<dbReference type="InterPro" id="IPR017853">
    <property type="entry name" value="GH"/>
</dbReference>
<dbReference type="InterPro" id="IPR008979">
    <property type="entry name" value="Galactose-bd-like_sf"/>
</dbReference>
<dbReference type="Gene3D" id="3.20.20.80">
    <property type="entry name" value="Glycosidases"/>
    <property type="match status" value="1"/>
</dbReference>
<evidence type="ECO:0000259" key="4">
    <source>
        <dbReference type="Pfam" id="PF00703"/>
    </source>
</evidence>
<dbReference type="RefSeq" id="WP_075082100.1">
    <property type="nucleotide sequence ID" value="NZ_CP042912.1"/>
</dbReference>
<evidence type="ECO:0000256" key="3">
    <source>
        <dbReference type="ARBA" id="ARBA00023295"/>
    </source>
</evidence>
<evidence type="ECO:0000313" key="6">
    <source>
        <dbReference type="EMBL" id="QEG23408.1"/>
    </source>
</evidence>
<dbReference type="InterPro" id="IPR013783">
    <property type="entry name" value="Ig-like_fold"/>
</dbReference>
<dbReference type="SUPFAM" id="SSF51445">
    <property type="entry name" value="(Trans)glycosidases"/>
    <property type="match status" value="1"/>
</dbReference>
<accession>A0A5B9PAL0</accession>
<dbReference type="Gene3D" id="2.60.120.260">
    <property type="entry name" value="Galactose-binding domain-like"/>
    <property type="match status" value="1"/>
</dbReference>
<dbReference type="EC" id="3.2.1.23" evidence="6"/>
<evidence type="ECO:0000259" key="5">
    <source>
        <dbReference type="Pfam" id="PF02837"/>
    </source>
</evidence>
<keyword evidence="3 6" id="KW-0326">Glycosidase</keyword>